<protein>
    <recommendedName>
        <fullName evidence="3">Large subunit ribosomal protein L3</fullName>
    </recommendedName>
</protein>
<accession>A0A554LGU1</accession>
<evidence type="ECO:0000313" key="2">
    <source>
        <dbReference type="Proteomes" id="UP000315589"/>
    </source>
</evidence>
<dbReference type="GO" id="GO:0022625">
    <property type="term" value="C:cytosolic large ribosomal subunit"/>
    <property type="evidence" value="ECO:0007669"/>
    <property type="project" value="TreeGrafter"/>
</dbReference>
<dbReference type="InterPro" id="IPR019927">
    <property type="entry name" value="Ribosomal_uL3_bac/org-type"/>
</dbReference>
<evidence type="ECO:0008006" key="3">
    <source>
        <dbReference type="Google" id="ProtNLM"/>
    </source>
</evidence>
<dbReference type="InterPro" id="IPR009000">
    <property type="entry name" value="Transl_B-barrel_sf"/>
</dbReference>
<dbReference type="EMBL" id="VMGI01000090">
    <property type="protein sequence ID" value="TSC92088.1"/>
    <property type="molecule type" value="Genomic_DNA"/>
</dbReference>
<name>A0A554LGU1_9BACT</name>
<dbReference type="GO" id="GO:0003735">
    <property type="term" value="F:structural constituent of ribosome"/>
    <property type="evidence" value="ECO:0007669"/>
    <property type="project" value="InterPro"/>
</dbReference>
<dbReference type="SUPFAM" id="SSF50447">
    <property type="entry name" value="Translation proteins"/>
    <property type="match status" value="1"/>
</dbReference>
<proteinExistence type="predicted"/>
<reference evidence="1 2" key="1">
    <citation type="submission" date="2017-07" db="EMBL/GenBank/DDBJ databases">
        <title>Mechanisms for carbon and nitrogen cycling indicate functional differentiation within the Candidate Phyla Radiation.</title>
        <authorList>
            <person name="Danczak R.E."/>
            <person name="Johnston M.D."/>
            <person name="Kenah C."/>
            <person name="Slattery M."/>
            <person name="Wrighton K.C."/>
            <person name="Wilkins M.J."/>
        </authorList>
    </citation>
    <scope>NUCLEOTIDE SEQUENCE [LARGE SCALE GENOMIC DNA]</scope>
    <source>
        <strain evidence="1">Licking1014_85</strain>
    </source>
</reference>
<organism evidence="1 2">
    <name type="scientific">Candidatus Berkelbacteria bacterium Licking1014_85</name>
    <dbReference type="NCBI Taxonomy" id="2017148"/>
    <lineage>
        <taxon>Bacteria</taxon>
        <taxon>Candidatus Berkelbacteria</taxon>
    </lineage>
</organism>
<gene>
    <name evidence="1" type="ORF">CEN91_570</name>
</gene>
<dbReference type="PANTHER" id="PTHR11229">
    <property type="entry name" value="50S RIBOSOMAL PROTEIN L3"/>
    <property type="match status" value="1"/>
</dbReference>
<sequence length="103" mass="11661">MIGAFAQKIGMSQIFDEKGRRIPVTLVKIGKNYITDIFAVNSKKKITVTGFEVKKIHKSQKKVLESMQIEDNIKKSQSLYSDSEYTKGQKITSEIFAQGDMLI</sequence>
<dbReference type="Gene3D" id="2.40.30.10">
    <property type="entry name" value="Translation factors"/>
    <property type="match status" value="1"/>
</dbReference>
<dbReference type="AlphaFoldDB" id="A0A554LGU1"/>
<evidence type="ECO:0000313" key="1">
    <source>
        <dbReference type="EMBL" id="TSC92088.1"/>
    </source>
</evidence>
<feature type="non-terminal residue" evidence="1">
    <location>
        <position position="103"/>
    </location>
</feature>
<dbReference type="GO" id="GO:0006412">
    <property type="term" value="P:translation"/>
    <property type="evidence" value="ECO:0007669"/>
    <property type="project" value="InterPro"/>
</dbReference>
<comment type="caution">
    <text evidence="1">The sequence shown here is derived from an EMBL/GenBank/DDBJ whole genome shotgun (WGS) entry which is preliminary data.</text>
</comment>
<dbReference type="PANTHER" id="PTHR11229:SF16">
    <property type="entry name" value="LARGE RIBOSOMAL SUBUNIT PROTEIN UL3C"/>
    <property type="match status" value="1"/>
</dbReference>
<dbReference type="Proteomes" id="UP000315589">
    <property type="component" value="Unassembled WGS sequence"/>
</dbReference>